<keyword evidence="6" id="KW-0784">Thiamine biosynthesis</keyword>
<organism evidence="10">
    <name type="scientific">Proteinivorax hydrogeniformans</name>
    <dbReference type="NCBI Taxonomy" id="1826727"/>
    <lineage>
        <taxon>Bacteria</taxon>
        <taxon>Bacillati</taxon>
        <taxon>Bacillota</taxon>
        <taxon>Clostridia</taxon>
        <taxon>Eubacteriales</taxon>
        <taxon>Proteinivoracaceae</taxon>
        <taxon>Proteinivorax</taxon>
    </lineage>
</organism>
<dbReference type="GO" id="GO:0008299">
    <property type="term" value="P:isoprenoid biosynthetic process"/>
    <property type="evidence" value="ECO:0007669"/>
    <property type="project" value="UniProtKB-KW"/>
</dbReference>
<dbReference type="PROSITE" id="PS00802">
    <property type="entry name" value="TRANSKETOLASE_2"/>
    <property type="match status" value="1"/>
</dbReference>
<accession>A0AAU8HV19</accession>
<dbReference type="FunFam" id="3.40.50.970:FF:000129">
    <property type="entry name" value="Transketolase"/>
    <property type="match status" value="1"/>
</dbReference>
<dbReference type="SUPFAM" id="SSF52518">
    <property type="entry name" value="Thiamin diphosphate-binding fold (THDP-binding)"/>
    <property type="match status" value="1"/>
</dbReference>
<evidence type="ECO:0000256" key="6">
    <source>
        <dbReference type="ARBA" id="ARBA00022977"/>
    </source>
</evidence>
<dbReference type="Pfam" id="PF02780">
    <property type="entry name" value="Transketolase_C"/>
    <property type="match status" value="1"/>
</dbReference>
<evidence type="ECO:0000256" key="3">
    <source>
        <dbReference type="ARBA" id="ARBA00022679"/>
    </source>
</evidence>
<evidence type="ECO:0000313" key="10">
    <source>
        <dbReference type="EMBL" id="XCI29219.1"/>
    </source>
</evidence>
<evidence type="ECO:0000256" key="4">
    <source>
        <dbReference type="ARBA" id="ARBA00022723"/>
    </source>
</evidence>
<comment type="cofactor">
    <cofactor evidence="1">
        <name>thiamine diphosphate</name>
        <dbReference type="ChEBI" id="CHEBI:58937"/>
    </cofactor>
</comment>
<keyword evidence="7" id="KW-0786">Thiamine pyrophosphate</keyword>
<dbReference type="Gene3D" id="3.40.50.920">
    <property type="match status" value="1"/>
</dbReference>
<evidence type="ECO:0000256" key="2">
    <source>
        <dbReference type="ARBA" id="ARBA00007131"/>
    </source>
</evidence>
<dbReference type="FunFam" id="3.40.50.920:FF:000002">
    <property type="entry name" value="1-deoxy-D-xylulose-5-phosphate synthase"/>
    <property type="match status" value="1"/>
</dbReference>
<evidence type="ECO:0000256" key="1">
    <source>
        <dbReference type="ARBA" id="ARBA00001964"/>
    </source>
</evidence>
<dbReference type="GO" id="GO:0009228">
    <property type="term" value="P:thiamine biosynthetic process"/>
    <property type="evidence" value="ECO:0007669"/>
    <property type="project" value="UniProtKB-KW"/>
</dbReference>
<dbReference type="RefSeq" id="WP_353893767.1">
    <property type="nucleotide sequence ID" value="NZ_CP159485.1"/>
</dbReference>
<proteinExistence type="inferred from homology"/>
<dbReference type="Gene3D" id="3.40.50.970">
    <property type="match status" value="1"/>
</dbReference>
<reference evidence="10" key="2">
    <citation type="submission" date="2024-06" db="EMBL/GenBank/DDBJ databases">
        <authorList>
            <person name="Petrova K.O."/>
            <person name="Toshchakov S.V."/>
            <person name="Boltjanskaja Y.V."/>
            <person name="Kevbrin V.V."/>
        </authorList>
    </citation>
    <scope>NUCLEOTIDE SEQUENCE</scope>
    <source>
        <strain evidence="10">Z-710</strain>
    </source>
</reference>
<dbReference type="EMBL" id="CP159485">
    <property type="protein sequence ID" value="XCI29219.1"/>
    <property type="molecule type" value="Genomic_DNA"/>
</dbReference>
<dbReference type="InterPro" id="IPR009014">
    <property type="entry name" value="Transketo_C/PFOR_II"/>
</dbReference>
<protein>
    <submittedName>
        <fullName evidence="10">Transketolase family protein</fullName>
    </submittedName>
</protein>
<keyword evidence="8" id="KW-0414">Isoprene biosynthesis</keyword>
<evidence type="ECO:0000256" key="8">
    <source>
        <dbReference type="ARBA" id="ARBA00023229"/>
    </source>
</evidence>
<evidence type="ECO:0000259" key="9">
    <source>
        <dbReference type="SMART" id="SM00861"/>
    </source>
</evidence>
<dbReference type="GO" id="GO:0046872">
    <property type="term" value="F:metal ion binding"/>
    <property type="evidence" value="ECO:0007669"/>
    <property type="project" value="UniProtKB-KW"/>
</dbReference>
<dbReference type="InterPro" id="IPR051157">
    <property type="entry name" value="PDH/Transketolase"/>
</dbReference>
<dbReference type="SUPFAM" id="SSF52922">
    <property type="entry name" value="TK C-terminal domain-like"/>
    <property type="match status" value="1"/>
</dbReference>
<keyword evidence="5" id="KW-0460">Magnesium</keyword>
<dbReference type="InterPro" id="IPR033248">
    <property type="entry name" value="Transketolase_C"/>
</dbReference>
<dbReference type="PANTHER" id="PTHR43825">
    <property type="entry name" value="PYRUVATE DEHYDROGENASE E1 COMPONENT"/>
    <property type="match status" value="1"/>
</dbReference>
<dbReference type="GO" id="GO:0016740">
    <property type="term" value="F:transferase activity"/>
    <property type="evidence" value="ECO:0007669"/>
    <property type="project" value="UniProtKB-KW"/>
</dbReference>
<dbReference type="InterPro" id="IPR029061">
    <property type="entry name" value="THDP-binding"/>
</dbReference>
<sequence>MTKEMATREAYGNALVQLGEKNEDIVVLDADLSKSTKTAGFGEKFPNRFFNIGIAEADLVGTAAGLAAAGKIPFASTFAIFATGRAYDQVRNSVCYPRLNVKLAATHAGITVGEDGATHQALEDIALMRAIPNMTVVVPADGIEAQQVIEAAVEYDGPMYIRLGRSKVPMVNDESYKFELGKGVVLKEGSDVTIVAAGVMVNEAIKAAEALKADGIDAEVINIHTVKPLDKELLISSVAKTKAVVTAEEHNIMGGLGSAVCEVLSQNQPVPVEMVGVNDTFGESGTPQALLEKYGLTAEAIAEKVHKAVKRK</sequence>
<keyword evidence="3" id="KW-0808">Transferase</keyword>
<comment type="similarity">
    <text evidence="2">Belongs to the transketolase family.</text>
</comment>
<dbReference type="AlphaFoldDB" id="A0AAU8HV19"/>
<name>A0AAU8HV19_9FIRM</name>
<evidence type="ECO:0000256" key="7">
    <source>
        <dbReference type="ARBA" id="ARBA00023052"/>
    </source>
</evidence>
<dbReference type="SMART" id="SM00861">
    <property type="entry name" value="Transket_pyr"/>
    <property type="match status" value="1"/>
</dbReference>
<reference evidence="10" key="1">
    <citation type="journal article" date="2018" name="Antonie Van Leeuwenhoek">
        <title>Proteinivorax hydrogeniformans sp. nov., an anaerobic, haloalkaliphilic bacterium fermenting proteinaceous compounds with high hydrogen production.</title>
        <authorList>
            <person name="Boltyanskaya Y."/>
            <person name="Detkova E."/>
            <person name="Pimenov N."/>
            <person name="Kevbrin V."/>
        </authorList>
    </citation>
    <scope>NUCLEOTIDE SEQUENCE</scope>
    <source>
        <strain evidence="10">Z-710</strain>
    </source>
</reference>
<gene>
    <name evidence="10" type="ORF">PRVXH_000530</name>
</gene>
<dbReference type="InterPro" id="IPR005475">
    <property type="entry name" value="Transketolase-like_Pyr-bd"/>
</dbReference>
<dbReference type="PANTHER" id="PTHR43825:SF1">
    <property type="entry name" value="TRANSKETOLASE-LIKE PYRIMIDINE-BINDING DOMAIN-CONTAINING PROTEIN"/>
    <property type="match status" value="1"/>
</dbReference>
<evidence type="ECO:0000256" key="5">
    <source>
        <dbReference type="ARBA" id="ARBA00022842"/>
    </source>
</evidence>
<dbReference type="Pfam" id="PF02779">
    <property type="entry name" value="Transket_pyr"/>
    <property type="match status" value="1"/>
</dbReference>
<keyword evidence="4" id="KW-0479">Metal-binding</keyword>
<dbReference type="CDD" id="cd07033">
    <property type="entry name" value="TPP_PYR_DXS_TK_like"/>
    <property type="match status" value="1"/>
</dbReference>
<feature type="domain" description="Transketolase-like pyrimidine-binding" evidence="9">
    <location>
        <begin position="5"/>
        <end position="170"/>
    </location>
</feature>
<dbReference type="InterPro" id="IPR020826">
    <property type="entry name" value="Transketolase_BS"/>
</dbReference>